<feature type="transmembrane region" description="Helical" evidence="16">
    <location>
        <begin position="307"/>
        <end position="332"/>
    </location>
</feature>
<dbReference type="OrthoDB" id="9812661at2"/>
<evidence type="ECO:0000256" key="4">
    <source>
        <dbReference type="ARBA" id="ARBA00022692"/>
    </source>
</evidence>
<dbReference type="GO" id="GO:0032153">
    <property type="term" value="C:cell division site"/>
    <property type="evidence" value="ECO:0007669"/>
    <property type="project" value="TreeGrafter"/>
</dbReference>
<accession>A0A3N0BX10</accession>
<dbReference type="RefSeq" id="WP_123205574.1">
    <property type="nucleotide sequence ID" value="NZ_RBEE01000012.1"/>
</dbReference>
<proteinExistence type="inferred from homology"/>
<comment type="catalytic activity">
    <reaction evidence="15">
        <text>[GlcNAc-(1-&gt;4)-Mur2Ac(oyl-L-Ala-gamma-D-Glu-L-Lys-D-Ala-D-Ala)](n)-di-trans,octa-cis-undecaprenyl diphosphate + beta-D-GlcNAc-(1-&gt;4)-Mur2Ac(oyl-L-Ala-gamma-D-Glu-L-Lys-D-Ala-D-Ala)-di-trans,octa-cis-undecaprenyl diphosphate = [GlcNAc-(1-&gt;4)-Mur2Ac(oyl-L-Ala-gamma-D-Glu-L-Lys-D-Ala-D-Ala)](n+1)-di-trans,octa-cis-undecaprenyl diphosphate + di-trans,octa-cis-undecaprenyl diphosphate + H(+)</text>
        <dbReference type="Rhea" id="RHEA:23708"/>
        <dbReference type="Rhea" id="RHEA-COMP:9602"/>
        <dbReference type="Rhea" id="RHEA-COMP:9603"/>
        <dbReference type="ChEBI" id="CHEBI:15378"/>
        <dbReference type="ChEBI" id="CHEBI:58405"/>
        <dbReference type="ChEBI" id="CHEBI:60033"/>
        <dbReference type="ChEBI" id="CHEBI:78435"/>
        <dbReference type="EC" id="2.4.99.28"/>
    </reaction>
</comment>
<keyword evidence="4 16" id="KW-0812">Transmembrane</keyword>
<keyword evidence="7 16" id="KW-1133">Transmembrane helix</keyword>
<dbReference type="GO" id="GO:0005886">
    <property type="term" value="C:plasma membrane"/>
    <property type="evidence" value="ECO:0007669"/>
    <property type="project" value="TreeGrafter"/>
</dbReference>
<keyword evidence="6" id="KW-0573">Peptidoglycan synthesis</keyword>
<evidence type="ECO:0000256" key="6">
    <source>
        <dbReference type="ARBA" id="ARBA00022984"/>
    </source>
</evidence>
<evidence type="ECO:0000256" key="10">
    <source>
        <dbReference type="ARBA" id="ARBA00033270"/>
    </source>
</evidence>
<dbReference type="InterPro" id="IPR001182">
    <property type="entry name" value="FtsW/RodA"/>
</dbReference>
<dbReference type="EMBL" id="RBEE01000012">
    <property type="protein sequence ID" value="RNL54257.1"/>
    <property type="molecule type" value="Genomic_DNA"/>
</dbReference>
<dbReference type="AlphaFoldDB" id="A0A3N0BX10"/>
<evidence type="ECO:0000256" key="8">
    <source>
        <dbReference type="ARBA" id="ARBA00023136"/>
    </source>
</evidence>
<comment type="caution">
    <text evidence="17">The sequence shown here is derived from an EMBL/GenBank/DDBJ whole genome shotgun (WGS) entry which is preliminary data.</text>
</comment>
<name>A0A3N0BX10_9SPHI</name>
<evidence type="ECO:0000256" key="11">
    <source>
        <dbReference type="ARBA" id="ARBA00038053"/>
    </source>
</evidence>
<keyword evidence="8 16" id="KW-0472">Membrane</keyword>
<dbReference type="EC" id="2.4.99.28" evidence="14"/>
<dbReference type="PANTHER" id="PTHR30474">
    <property type="entry name" value="CELL CYCLE PROTEIN"/>
    <property type="match status" value="1"/>
</dbReference>
<feature type="transmembrane region" description="Helical" evidence="16">
    <location>
        <begin position="269"/>
        <end position="295"/>
    </location>
</feature>
<gene>
    <name evidence="17" type="ORF">D7004_09205</name>
</gene>
<feature type="transmembrane region" description="Helical" evidence="16">
    <location>
        <begin position="344"/>
        <end position="366"/>
    </location>
</feature>
<organism evidence="17 18">
    <name type="scientific">Pedobacter jejuensis</name>
    <dbReference type="NCBI Taxonomy" id="1268550"/>
    <lineage>
        <taxon>Bacteria</taxon>
        <taxon>Pseudomonadati</taxon>
        <taxon>Bacteroidota</taxon>
        <taxon>Sphingobacteriia</taxon>
        <taxon>Sphingobacteriales</taxon>
        <taxon>Sphingobacteriaceae</taxon>
        <taxon>Pedobacter</taxon>
    </lineage>
</organism>
<keyword evidence="2" id="KW-0328">Glycosyltransferase</keyword>
<feature type="transmembrane region" description="Helical" evidence="16">
    <location>
        <begin position="191"/>
        <end position="209"/>
    </location>
</feature>
<evidence type="ECO:0000313" key="17">
    <source>
        <dbReference type="EMBL" id="RNL54257.1"/>
    </source>
</evidence>
<feature type="transmembrane region" description="Helical" evidence="16">
    <location>
        <begin position="14"/>
        <end position="37"/>
    </location>
</feature>
<keyword evidence="17" id="KW-0131">Cell cycle</keyword>
<evidence type="ECO:0000256" key="14">
    <source>
        <dbReference type="ARBA" id="ARBA00044770"/>
    </source>
</evidence>
<keyword evidence="5" id="KW-0133">Cell shape</keyword>
<evidence type="ECO:0000256" key="2">
    <source>
        <dbReference type="ARBA" id="ARBA00022676"/>
    </source>
</evidence>
<evidence type="ECO:0000256" key="7">
    <source>
        <dbReference type="ARBA" id="ARBA00022989"/>
    </source>
</evidence>
<feature type="transmembrane region" description="Helical" evidence="16">
    <location>
        <begin position="151"/>
        <end position="184"/>
    </location>
</feature>
<comment type="similarity">
    <text evidence="11">Belongs to the SEDS family. FtsW subfamily.</text>
</comment>
<keyword evidence="18" id="KW-1185">Reference proteome</keyword>
<sequence>MFQTLLNKTKGDRWIWLIIILLSLISVMAVYSATGTLAYKRGEAVEKLLLTKHLIFVLLGIGMIYISHLLDYRYYAGISKILMIVTIPLLLYTLIFGANLNDASRWVKIPVIGLTFQTSDFAKLALITFLARMLTKKQEDIKNIKESFLPIMGSVCVVFGLIAVANLSTALMLFGVSILLLIIGRISIKQIAIVCAGGLVLLMFIFFLGPRRKTYMSRINSFIHPEMQHSDKTFQADQAKIALATGGVFGKGPGNSTQRNFLPHPYSDFIFAIIIEEWGTFGGVVIMTLYLVLLYRCIKIVTRAPKAFGALLAAGLSFSLTIQAFANMAVAVGLGPVTGVPLPLVSMGGTSMIFTSVAFGIILSVSRDVEENIAGKTGTDKAKVSNKVIVGEIPAFG</sequence>
<evidence type="ECO:0000256" key="1">
    <source>
        <dbReference type="ARBA" id="ARBA00004141"/>
    </source>
</evidence>
<dbReference type="Proteomes" id="UP000274046">
    <property type="component" value="Unassembled WGS sequence"/>
</dbReference>
<evidence type="ECO:0000256" key="9">
    <source>
        <dbReference type="ARBA" id="ARBA00032370"/>
    </source>
</evidence>
<feature type="transmembrane region" description="Helical" evidence="16">
    <location>
        <begin position="74"/>
        <end position="97"/>
    </location>
</feature>
<comment type="subcellular location">
    <subcellularLocation>
        <location evidence="1">Membrane</location>
        <topology evidence="1">Multi-pass membrane protein</topology>
    </subcellularLocation>
</comment>
<keyword evidence="17" id="KW-0132">Cell division</keyword>
<dbReference type="GO" id="GO:0051301">
    <property type="term" value="P:cell division"/>
    <property type="evidence" value="ECO:0007669"/>
    <property type="project" value="UniProtKB-KW"/>
</dbReference>
<evidence type="ECO:0000256" key="16">
    <source>
        <dbReference type="SAM" id="Phobius"/>
    </source>
</evidence>
<dbReference type="GO" id="GO:0015648">
    <property type="term" value="F:lipid-linked peptidoglycan transporter activity"/>
    <property type="evidence" value="ECO:0007669"/>
    <property type="project" value="TreeGrafter"/>
</dbReference>
<evidence type="ECO:0000256" key="15">
    <source>
        <dbReference type="ARBA" id="ARBA00049902"/>
    </source>
</evidence>
<evidence type="ECO:0000313" key="18">
    <source>
        <dbReference type="Proteomes" id="UP000274046"/>
    </source>
</evidence>
<protein>
    <recommendedName>
        <fullName evidence="12">Probable peptidoglycan glycosyltransferase FtsW</fullName>
        <ecNumber evidence="14">2.4.99.28</ecNumber>
    </recommendedName>
    <alternativeName>
        <fullName evidence="13">Cell division protein FtsW</fullName>
    </alternativeName>
    <alternativeName>
        <fullName evidence="10">Cell wall polymerase</fullName>
    </alternativeName>
    <alternativeName>
        <fullName evidence="9">Peptidoglycan polymerase</fullName>
    </alternativeName>
</protein>
<keyword evidence="3" id="KW-0808">Transferase</keyword>
<dbReference type="Pfam" id="PF01098">
    <property type="entry name" value="FTSW_RODA_SPOVE"/>
    <property type="match status" value="1"/>
</dbReference>
<dbReference type="PANTHER" id="PTHR30474:SF2">
    <property type="entry name" value="PEPTIDOGLYCAN GLYCOSYLTRANSFERASE FTSW-RELATED"/>
    <property type="match status" value="1"/>
</dbReference>
<feature type="transmembrane region" description="Helical" evidence="16">
    <location>
        <begin position="49"/>
        <end position="68"/>
    </location>
</feature>
<feature type="transmembrane region" description="Helical" evidence="16">
    <location>
        <begin position="109"/>
        <end position="131"/>
    </location>
</feature>
<evidence type="ECO:0000256" key="13">
    <source>
        <dbReference type="ARBA" id="ARBA00041418"/>
    </source>
</evidence>
<evidence type="ECO:0000256" key="5">
    <source>
        <dbReference type="ARBA" id="ARBA00022960"/>
    </source>
</evidence>
<dbReference type="GO" id="GO:0009252">
    <property type="term" value="P:peptidoglycan biosynthetic process"/>
    <property type="evidence" value="ECO:0007669"/>
    <property type="project" value="UniProtKB-KW"/>
</dbReference>
<evidence type="ECO:0000256" key="12">
    <source>
        <dbReference type="ARBA" id="ARBA00041185"/>
    </source>
</evidence>
<dbReference type="GO" id="GO:0008955">
    <property type="term" value="F:peptidoglycan glycosyltransferase activity"/>
    <property type="evidence" value="ECO:0007669"/>
    <property type="project" value="UniProtKB-EC"/>
</dbReference>
<reference evidence="17 18" key="1">
    <citation type="submission" date="2018-10" db="EMBL/GenBank/DDBJ databases">
        <title>Genome sequencing of Pedobacter jejuensis TNB23.</title>
        <authorList>
            <person name="Cho Y.-J."/>
            <person name="Cho A."/>
            <person name="Kim O.-S."/>
        </authorList>
    </citation>
    <scope>NUCLEOTIDE SEQUENCE [LARGE SCALE GENOMIC DNA]</scope>
    <source>
        <strain evidence="17 18">TNB23</strain>
    </source>
</reference>
<dbReference type="GO" id="GO:0008360">
    <property type="term" value="P:regulation of cell shape"/>
    <property type="evidence" value="ECO:0007669"/>
    <property type="project" value="UniProtKB-KW"/>
</dbReference>
<evidence type="ECO:0000256" key="3">
    <source>
        <dbReference type="ARBA" id="ARBA00022679"/>
    </source>
</evidence>